<feature type="chain" id="PRO_5046761639" description="Chitin-binding type-3 domain-containing protein" evidence="1">
    <location>
        <begin position="28"/>
        <end position="81"/>
    </location>
</feature>
<dbReference type="Proteomes" id="UP001059617">
    <property type="component" value="Chromosome"/>
</dbReference>
<protein>
    <recommendedName>
        <fullName evidence="4">Chitin-binding type-3 domain-containing protein</fullName>
    </recommendedName>
</protein>
<evidence type="ECO:0000256" key="1">
    <source>
        <dbReference type="SAM" id="SignalP"/>
    </source>
</evidence>
<evidence type="ECO:0000313" key="2">
    <source>
        <dbReference type="EMBL" id="UWP80482.1"/>
    </source>
</evidence>
<evidence type="ECO:0000313" key="3">
    <source>
        <dbReference type="Proteomes" id="UP001059617"/>
    </source>
</evidence>
<keyword evidence="1" id="KW-0732">Signal</keyword>
<sequence>MKRFVVRAVLIASVVLSTAGIGSTAHAGAPGYTRQGLYGWPDQCAGVGYVGQQNHQWTSYYCETITPTNWNAPGLYALWVA</sequence>
<reference evidence="2" key="1">
    <citation type="submission" date="2021-04" db="EMBL/GenBank/DDBJ databases">
        <authorList>
            <person name="Hartkoorn R.C."/>
            <person name="Beaudoing E."/>
            <person name="Hot D."/>
        </authorList>
    </citation>
    <scope>NUCLEOTIDE SEQUENCE</scope>
    <source>
        <strain evidence="2">NRRL B-16292</strain>
    </source>
</reference>
<gene>
    <name evidence="2" type="ORF">Dfulv_35725</name>
</gene>
<dbReference type="EMBL" id="CP073720">
    <property type="protein sequence ID" value="UWP80482.1"/>
    <property type="molecule type" value="Genomic_DNA"/>
</dbReference>
<feature type="signal peptide" evidence="1">
    <location>
        <begin position="1"/>
        <end position="27"/>
    </location>
</feature>
<organism evidence="2 3">
    <name type="scientific">Dactylosporangium fulvum</name>
    <dbReference type="NCBI Taxonomy" id="53359"/>
    <lineage>
        <taxon>Bacteria</taxon>
        <taxon>Bacillati</taxon>
        <taxon>Actinomycetota</taxon>
        <taxon>Actinomycetes</taxon>
        <taxon>Micromonosporales</taxon>
        <taxon>Micromonosporaceae</taxon>
        <taxon>Dactylosporangium</taxon>
    </lineage>
</organism>
<accession>A0ABY5VRT5</accession>
<evidence type="ECO:0008006" key="4">
    <source>
        <dbReference type="Google" id="ProtNLM"/>
    </source>
</evidence>
<keyword evidence="3" id="KW-1185">Reference proteome</keyword>
<name>A0ABY5VRT5_9ACTN</name>
<proteinExistence type="predicted"/>
<reference evidence="2" key="2">
    <citation type="submission" date="2022-09" db="EMBL/GenBank/DDBJ databases">
        <title>Biosynthetic gene clusters of Dactylosporangioum fulvum.</title>
        <authorList>
            <person name="Caradec T."/>
        </authorList>
    </citation>
    <scope>NUCLEOTIDE SEQUENCE</scope>
    <source>
        <strain evidence="2">NRRL B-16292</strain>
    </source>
</reference>
<dbReference type="RefSeq" id="WP_259858242.1">
    <property type="nucleotide sequence ID" value="NZ_BAAAST010000077.1"/>
</dbReference>